<sequence length="117" mass="13572">MKQAQMSTARAKKPPLTRWMLVEMVMVTVKVKVKVVRKMRCGVRRWAKDYPATRTTIASFPRAHPDDIASDKNCQNTLCSGKYKRTRLEIIDRYVSSLRCFYLIENTRNSKKCLSVA</sequence>
<dbReference type="Proteomes" id="UP000028582">
    <property type="component" value="Unassembled WGS sequence"/>
</dbReference>
<protein>
    <submittedName>
        <fullName evidence="1">Uncharacterized protein</fullName>
    </submittedName>
</protein>
<dbReference type="EMBL" id="ANJA01003183">
    <property type="protein sequence ID" value="ETO65505.1"/>
    <property type="molecule type" value="Genomic_DNA"/>
</dbReference>
<reference evidence="1 2" key="1">
    <citation type="submission" date="2013-11" db="EMBL/GenBank/DDBJ databases">
        <title>The Genome Sequence of Phytophthora parasitica P1976.</title>
        <authorList>
            <consortium name="The Broad Institute Genomics Platform"/>
            <person name="Russ C."/>
            <person name="Tyler B."/>
            <person name="Panabieres F."/>
            <person name="Shan W."/>
            <person name="Tripathy S."/>
            <person name="Grunwald N."/>
            <person name="Machado M."/>
            <person name="Johnson C.S."/>
            <person name="Walker B."/>
            <person name="Young S."/>
            <person name="Zeng Q."/>
            <person name="Gargeya S."/>
            <person name="Fitzgerald M."/>
            <person name="Haas B."/>
            <person name="Abouelleil A."/>
            <person name="Allen A.W."/>
            <person name="Alvarado L."/>
            <person name="Arachchi H.M."/>
            <person name="Berlin A.M."/>
            <person name="Chapman S.B."/>
            <person name="Gainer-Dewar J."/>
            <person name="Goldberg J."/>
            <person name="Griggs A."/>
            <person name="Gujja S."/>
            <person name="Hansen M."/>
            <person name="Howarth C."/>
            <person name="Imamovic A."/>
            <person name="Ireland A."/>
            <person name="Larimer J."/>
            <person name="McCowan C."/>
            <person name="Murphy C."/>
            <person name="Pearson M."/>
            <person name="Poon T.W."/>
            <person name="Priest M."/>
            <person name="Roberts A."/>
            <person name="Saif S."/>
            <person name="Shea T."/>
            <person name="Sisk P."/>
            <person name="Sykes S."/>
            <person name="Wortman J."/>
            <person name="Nusbaum C."/>
            <person name="Birren B."/>
        </authorList>
    </citation>
    <scope>NUCLEOTIDE SEQUENCE [LARGE SCALE GENOMIC DNA]</scope>
    <source>
        <strain evidence="1 2">P1976</strain>
    </source>
</reference>
<name>A0A080ZFU4_PHYNI</name>
<gene>
    <name evidence="1" type="ORF">F444_17173</name>
</gene>
<evidence type="ECO:0000313" key="1">
    <source>
        <dbReference type="EMBL" id="ETO65505.1"/>
    </source>
</evidence>
<evidence type="ECO:0000313" key="2">
    <source>
        <dbReference type="Proteomes" id="UP000028582"/>
    </source>
</evidence>
<proteinExistence type="predicted"/>
<dbReference type="AlphaFoldDB" id="A0A080ZFU4"/>
<accession>A0A080ZFU4</accession>
<organism evidence="1 2">
    <name type="scientific">Phytophthora nicotianae P1976</name>
    <dbReference type="NCBI Taxonomy" id="1317066"/>
    <lineage>
        <taxon>Eukaryota</taxon>
        <taxon>Sar</taxon>
        <taxon>Stramenopiles</taxon>
        <taxon>Oomycota</taxon>
        <taxon>Peronosporomycetes</taxon>
        <taxon>Peronosporales</taxon>
        <taxon>Peronosporaceae</taxon>
        <taxon>Phytophthora</taxon>
    </lineage>
</organism>
<comment type="caution">
    <text evidence="1">The sequence shown here is derived from an EMBL/GenBank/DDBJ whole genome shotgun (WGS) entry which is preliminary data.</text>
</comment>